<keyword evidence="2" id="KW-0934">Plastid</keyword>
<evidence type="ECO:0000313" key="2">
    <source>
        <dbReference type="EMBL" id="ARW61552.1"/>
    </source>
</evidence>
<gene>
    <name evidence="2" type="primary">ConsOrf3</name>
</gene>
<sequence length="153" mass="18608">MNKKTFFIIKIRLLYISLKILYSSSEYKIYEETELQNNLDFINSHVFCNSVNEIRSIFITYKLGQNCIVYGTARSIIETYYDSKKEKKKLKQKYLNKFKYLYYNTLSYYQYGSLNLDYQNIAIFNLYIIIQCYKSKNICTLIKYLYTPFYYKT</sequence>
<dbReference type="AlphaFoldDB" id="A0A1Z1M6M6"/>
<organism evidence="2">
    <name type="scientific">Caloglossa intermedia</name>
    <dbReference type="NCBI Taxonomy" id="100879"/>
    <lineage>
        <taxon>Eukaryota</taxon>
        <taxon>Rhodophyta</taxon>
        <taxon>Florideophyceae</taxon>
        <taxon>Rhodymeniophycidae</taxon>
        <taxon>Ceramiales</taxon>
        <taxon>Delesseriaceae</taxon>
        <taxon>Caloglossa</taxon>
    </lineage>
</organism>
<protein>
    <submittedName>
        <fullName evidence="2">Uncharacterized protein</fullName>
    </submittedName>
</protein>
<evidence type="ECO:0000256" key="1">
    <source>
        <dbReference type="SAM" id="SignalP"/>
    </source>
</evidence>
<feature type="signal peptide" evidence="1">
    <location>
        <begin position="1"/>
        <end position="25"/>
    </location>
</feature>
<geneLocation type="chloroplast" evidence="2"/>
<keyword evidence="1" id="KW-0732">Signal</keyword>
<reference evidence="2" key="1">
    <citation type="journal article" date="2017" name="J. Phycol.">
        <title>Analysis of chloroplast genomes and a supermatrix inform reclassification of the Rhodomelaceae (Rhodophyta).</title>
        <authorList>
            <person name="Diaz-Tapia P."/>
            <person name="Maggs C.A."/>
            <person name="West J.A."/>
            <person name="Verbruggen H."/>
        </authorList>
    </citation>
    <scope>NUCLEOTIDE SEQUENCE</scope>
    <source>
        <strain evidence="2">JW3535</strain>
    </source>
</reference>
<dbReference type="EMBL" id="MF101418">
    <property type="protein sequence ID" value="ARW61552.1"/>
    <property type="molecule type" value="Genomic_DNA"/>
</dbReference>
<name>A0A1Z1M6M6_9FLOR</name>
<dbReference type="RefSeq" id="YP_009392990.1">
    <property type="nucleotide sequence ID" value="NC_035265.1"/>
</dbReference>
<feature type="chain" id="PRO_5012689821" evidence="1">
    <location>
        <begin position="26"/>
        <end position="153"/>
    </location>
</feature>
<proteinExistence type="predicted"/>
<accession>A0A1Z1M6M6</accession>
<keyword evidence="2" id="KW-0150">Chloroplast</keyword>
<dbReference type="GeneID" id="33354613"/>